<dbReference type="Proteomes" id="UP000560658">
    <property type="component" value="Unassembled WGS sequence"/>
</dbReference>
<name>A0A840CY44_9BACE</name>
<feature type="signal peptide" evidence="1">
    <location>
        <begin position="1"/>
        <end position="23"/>
    </location>
</feature>
<accession>A0A840CY44</accession>
<proteinExistence type="predicted"/>
<comment type="caution">
    <text evidence="2">The sequence shown here is derived from an EMBL/GenBank/DDBJ whole genome shotgun (WGS) entry which is preliminary data.</text>
</comment>
<evidence type="ECO:0000256" key="1">
    <source>
        <dbReference type="SAM" id="SignalP"/>
    </source>
</evidence>
<evidence type="ECO:0000313" key="3">
    <source>
        <dbReference type="Proteomes" id="UP000560658"/>
    </source>
</evidence>
<dbReference type="RefSeq" id="WP_052517252.1">
    <property type="nucleotide sequence ID" value="NZ_JACIER010000010.1"/>
</dbReference>
<dbReference type="AlphaFoldDB" id="A0A840CY44"/>
<keyword evidence="3" id="KW-1185">Reference proteome</keyword>
<sequence length="509" mass="56745">MKTIIKSLRTPFLLTLGIFLSIAITNCSDMDELDNLSNEVEIKTRAVPTIAFDWENVDWMPTPSMQSRIPTPWVGQGSLVGVYGFDVVNDRKAINGWELLYSTFDEDARAPLVNPYFILYNKYRGIMRIYLYLTTSFVTSSSYIQDGISIVGHRSSMLNFLGGEAVDISSYSQQYMQIQPAPKDGSLPLASNRWYMLQYEIAYDPNLENIPYNEIQMSWTLNYYNIQTVELGGRAVGKLNGVIGKSSNRDFFTPLVGIGQTIGTGVLAGIGRDFITNNTVDKNTGENKLGLSGRVFEDLSKGISSALSAASGNLPGAVMKLFSAIVGGSSETPISMSLDVNMKLTGTGKEGGAFPSTPSSFWVPGTFIPSNAVGYIPLYNKPLGVLYLREKPVMKITEFDELEEWELDPQYGHDMIRTYTRICYLPKKIDFSSYLVINPEVLKVAKVEVLQQDLIKIHTKEINLTYDYCPSGWLFPYGVRFIVKVSPKDGSQSSILIKTFNIDYELIGF</sequence>
<evidence type="ECO:0000313" key="2">
    <source>
        <dbReference type="EMBL" id="MBB4044800.1"/>
    </source>
</evidence>
<feature type="chain" id="PRO_5032394744" evidence="1">
    <location>
        <begin position="24"/>
        <end position="509"/>
    </location>
</feature>
<reference evidence="2" key="1">
    <citation type="submission" date="2020-08" db="EMBL/GenBank/DDBJ databases">
        <title>Genomic Encyclopedia of Type Strains, Phase IV (KMG-IV): sequencing the most valuable type-strain genomes for metagenomic binning, comparative biology and taxonomic classification.</title>
        <authorList>
            <person name="Goeker M."/>
        </authorList>
    </citation>
    <scope>NUCLEOTIDE SEQUENCE [LARGE SCALE GENOMIC DNA]</scope>
    <source>
        <strain evidence="2">DSM 105720</strain>
    </source>
</reference>
<gene>
    <name evidence="2" type="ORF">GGR06_002598</name>
</gene>
<keyword evidence="1" id="KW-0732">Signal</keyword>
<dbReference type="EMBL" id="JACIER010000010">
    <property type="protein sequence ID" value="MBB4044800.1"/>
    <property type="molecule type" value="Genomic_DNA"/>
</dbReference>
<organism evidence="2 3">
    <name type="scientific">Bacteroides reticulotermitis</name>
    <dbReference type="NCBI Taxonomy" id="1133319"/>
    <lineage>
        <taxon>Bacteria</taxon>
        <taxon>Pseudomonadati</taxon>
        <taxon>Bacteroidota</taxon>
        <taxon>Bacteroidia</taxon>
        <taxon>Bacteroidales</taxon>
        <taxon>Bacteroidaceae</taxon>
        <taxon>Bacteroides</taxon>
    </lineage>
</organism>
<protein>
    <submittedName>
        <fullName evidence="2">Uncharacterized protein</fullName>
    </submittedName>
</protein>